<evidence type="ECO:0000256" key="3">
    <source>
        <dbReference type="ARBA" id="ARBA00022729"/>
    </source>
</evidence>
<evidence type="ECO:0000313" key="8">
    <source>
        <dbReference type="Proteomes" id="UP001501565"/>
    </source>
</evidence>
<protein>
    <recommendedName>
        <fullName evidence="6">VWFA domain-containing protein</fullName>
    </recommendedName>
</protein>
<dbReference type="SMART" id="SM00327">
    <property type="entry name" value="VWA"/>
    <property type="match status" value="1"/>
</dbReference>
<keyword evidence="2" id="KW-0964">Secreted</keyword>
<feature type="compositionally biased region" description="Basic and acidic residues" evidence="5">
    <location>
        <begin position="266"/>
        <end position="280"/>
    </location>
</feature>
<evidence type="ECO:0000313" key="7">
    <source>
        <dbReference type="EMBL" id="GAA3917039.1"/>
    </source>
</evidence>
<dbReference type="RefSeq" id="WP_344796095.1">
    <property type="nucleotide sequence ID" value="NZ_BAABBN010000004.1"/>
</dbReference>
<dbReference type="InterPro" id="IPR056861">
    <property type="entry name" value="HMCN1-like_VWA"/>
</dbReference>
<evidence type="ECO:0000256" key="4">
    <source>
        <dbReference type="SAM" id="Coils"/>
    </source>
</evidence>
<feature type="compositionally biased region" description="Polar residues" evidence="5">
    <location>
        <begin position="290"/>
        <end position="299"/>
    </location>
</feature>
<gene>
    <name evidence="7" type="ORF">GCM10022277_09920</name>
</gene>
<keyword evidence="4" id="KW-0175">Coiled coil</keyword>
<reference evidence="8" key="1">
    <citation type="journal article" date="2019" name="Int. J. Syst. Evol. Microbiol.">
        <title>The Global Catalogue of Microorganisms (GCM) 10K type strain sequencing project: providing services to taxonomists for standard genome sequencing and annotation.</title>
        <authorList>
            <consortium name="The Broad Institute Genomics Platform"/>
            <consortium name="The Broad Institute Genome Sequencing Center for Infectious Disease"/>
            <person name="Wu L."/>
            <person name="Ma J."/>
        </authorList>
    </citation>
    <scope>NUCLEOTIDE SEQUENCE [LARGE SCALE GENOMIC DNA]</scope>
    <source>
        <strain evidence="8">JCM 17551</strain>
    </source>
</reference>
<keyword evidence="3" id="KW-0732">Signal</keyword>
<feature type="region of interest" description="Disordered" evidence="5">
    <location>
        <begin position="266"/>
        <end position="299"/>
    </location>
</feature>
<keyword evidence="8" id="KW-1185">Reference proteome</keyword>
<name>A0ABP7MBS4_9GAMM</name>
<dbReference type="Pfam" id="PF25106">
    <property type="entry name" value="VWA_4"/>
    <property type="match status" value="1"/>
</dbReference>
<accession>A0ABP7MBS4</accession>
<evidence type="ECO:0000256" key="5">
    <source>
        <dbReference type="SAM" id="MobiDB-lite"/>
    </source>
</evidence>
<feature type="domain" description="VWFA" evidence="6">
    <location>
        <begin position="57"/>
        <end position="243"/>
    </location>
</feature>
<proteinExistence type="predicted"/>
<sequence>MKTKLTAIALFTVTAVTVIFYPMLKSMTVNAQPTAPVTSNPVIDAPATLTNERPKIEVVFVLDTTGSMSGLIDAAKEKIWSIASSMASAQPAPEIKMGLVAYRDRGDAYVTQVIDLSSDLDTMFATLMDFSADGGGDGPESVNKALYDAVHGISWSQDSNSYKAVFLVGDAPPHMDYQDEQQFPEILNTAKTKDIVVNTIQCGQDNTTKQQWQQIAQLAKGSYFQVEQAGSAIAIETPFDDEIASLSKELDDTRLYYGTKEQKAKQSKKVEATNKLHDKSSVASRARRATYNSSKSGESNFLGEGELVEDFASGRIDLSTIDQDQLPEPMQALAPEEQKAEILGKAEKRKELKARINELAQQRQGFLKDKADKMENAEESLDYKLFGTISEQAQEKGISYKSAAPSL</sequence>
<dbReference type="PANTHER" id="PTHR47763">
    <property type="entry name" value="ALPHA-PROTEIN KINASE VWKA"/>
    <property type="match status" value="1"/>
</dbReference>
<dbReference type="CDD" id="cd00198">
    <property type="entry name" value="vWFA"/>
    <property type="match status" value="1"/>
</dbReference>
<dbReference type="SUPFAM" id="SSF53300">
    <property type="entry name" value="vWA-like"/>
    <property type="match status" value="1"/>
</dbReference>
<dbReference type="Proteomes" id="UP001501565">
    <property type="component" value="Unassembled WGS sequence"/>
</dbReference>
<dbReference type="EMBL" id="BAABBN010000004">
    <property type="protein sequence ID" value="GAA3917039.1"/>
    <property type="molecule type" value="Genomic_DNA"/>
</dbReference>
<dbReference type="PANTHER" id="PTHR47763:SF1">
    <property type="entry name" value="DUF659 DOMAIN-CONTAINING PROTEIN"/>
    <property type="match status" value="1"/>
</dbReference>
<comment type="caution">
    <text evidence="7">The sequence shown here is derived from an EMBL/GenBank/DDBJ whole genome shotgun (WGS) entry which is preliminary data.</text>
</comment>
<dbReference type="InterPro" id="IPR036465">
    <property type="entry name" value="vWFA_dom_sf"/>
</dbReference>
<organism evidence="7 8">
    <name type="scientific">Litoribacillus peritrichatus</name>
    <dbReference type="NCBI Taxonomy" id="718191"/>
    <lineage>
        <taxon>Bacteria</taxon>
        <taxon>Pseudomonadati</taxon>
        <taxon>Pseudomonadota</taxon>
        <taxon>Gammaproteobacteria</taxon>
        <taxon>Oceanospirillales</taxon>
        <taxon>Oceanospirillaceae</taxon>
        <taxon>Litoribacillus</taxon>
    </lineage>
</organism>
<feature type="coiled-coil region" evidence="4">
    <location>
        <begin position="342"/>
        <end position="369"/>
    </location>
</feature>
<evidence type="ECO:0000256" key="2">
    <source>
        <dbReference type="ARBA" id="ARBA00022525"/>
    </source>
</evidence>
<evidence type="ECO:0000259" key="6">
    <source>
        <dbReference type="PROSITE" id="PS50234"/>
    </source>
</evidence>
<comment type="subcellular location">
    <subcellularLocation>
        <location evidence="1">Secreted</location>
    </subcellularLocation>
</comment>
<evidence type="ECO:0000256" key="1">
    <source>
        <dbReference type="ARBA" id="ARBA00004613"/>
    </source>
</evidence>
<dbReference type="Gene3D" id="3.40.50.410">
    <property type="entry name" value="von Willebrand factor, type A domain"/>
    <property type="match status" value="1"/>
</dbReference>
<dbReference type="InterPro" id="IPR002035">
    <property type="entry name" value="VWF_A"/>
</dbReference>
<dbReference type="InterPro" id="IPR052969">
    <property type="entry name" value="Thr-specific_kinase-like"/>
</dbReference>
<dbReference type="PROSITE" id="PS50234">
    <property type="entry name" value="VWFA"/>
    <property type="match status" value="1"/>
</dbReference>